<organism evidence="3 4">
    <name type="scientific">Moorena producens 3L</name>
    <dbReference type="NCBI Taxonomy" id="489825"/>
    <lineage>
        <taxon>Bacteria</taxon>
        <taxon>Bacillati</taxon>
        <taxon>Cyanobacteriota</taxon>
        <taxon>Cyanophyceae</taxon>
        <taxon>Coleofasciculales</taxon>
        <taxon>Coleofasciculaceae</taxon>
        <taxon>Moorena</taxon>
    </lineage>
</organism>
<name>F4Y1Z0_9CYAN</name>
<proteinExistence type="predicted"/>
<dbReference type="HOGENOM" id="CLU_1925199_0_0_3"/>
<dbReference type="InterPro" id="IPR029060">
    <property type="entry name" value="PIN-like_dom_sf"/>
</dbReference>
<dbReference type="EMBL" id="HQ696499">
    <property type="protein sequence ID" value="AEE88273.1"/>
    <property type="molecule type" value="Genomic_DNA"/>
</dbReference>
<protein>
    <recommendedName>
        <fullName evidence="1">DUF5615 domain-containing protein</fullName>
    </recommendedName>
</protein>
<reference evidence="2 4" key="1">
    <citation type="journal article" date="2011" name="Proc. Natl. Acad. Sci. U.S.A.">
        <title>Genomic insights into the physiology and ecology of the marine filamentous cyanobacterium Lyngbya majuscula.</title>
        <authorList>
            <person name="Jones A.C."/>
            <person name="Monroe E.A."/>
            <person name="Podell S."/>
            <person name="Hess W.R."/>
            <person name="Klages S."/>
            <person name="Esquenazi E."/>
            <person name="Niessen S."/>
            <person name="Hoover H."/>
            <person name="Rothmann M."/>
            <person name="Lasken R.S."/>
            <person name="Yates J.R.III."/>
            <person name="Reinhardt R."/>
            <person name="Kube M."/>
            <person name="Burkart M.D."/>
            <person name="Allen E.E."/>
            <person name="Dorrestein P.C."/>
            <person name="Gerwick W.H."/>
            <person name="Gerwick L."/>
        </authorList>
    </citation>
    <scope>NUCLEOTIDE SEQUENCE [LARGE SCALE GENOMIC DNA]</scope>
    <source>
        <strain evidence="2 4">3L</strain>
    </source>
</reference>
<dbReference type="AlphaFoldDB" id="F4Y1Z0"/>
<dbReference type="InterPro" id="IPR041049">
    <property type="entry name" value="DUF5615"/>
</dbReference>
<dbReference type="EMBL" id="GL890970">
    <property type="protein sequence ID" value="EGJ29282.1"/>
    <property type="molecule type" value="Genomic_DNA"/>
</dbReference>
<reference evidence="3" key="2">
    <citation type="journal article" date="2011" name="Proc. Natl. Acad. Sci. U.S.A.">
        <title>Genomic insights into the physiology and ecology of the marine filamentous cyanobacterium Lyngbya majuscula.</title>
        <authorList>
            <person name="Jones A.C."/>
            <person name="Monroe E.A."/>
            <person name="Podell S."/>
            <person name="Hess W.R."/>
            <person name="Klages S."/>
            <person name="Esquenazi E."/>
            <person name="Niessen S."/>
            <person name="Hoover H."/>
            <person name="Rothmann M."/>
            <person name="Lasken R.S."/>
            <person name="Yates J.R.III."/>
            <person name="Reinhardt R."/>
            <person name="Kube M."/>
            <person name="Burkart M.D."/>
            <person name="Allen E.E."/>
            <person name="Dorrestein P.C."/>
            <person name="Gerwick W.H."/>
            <person name="Gerwick L."/>
        </authorList>
    </citation>
    <scope>NUCLEOTIDE SEQUENCE</scope>
    <source>
        <strain evidence="3">3L</strain>
    </source>
</reference>
<accession>F4Y1Z0</accession>
<evidence type="ECO:0000313" key="3">
    <source>
        <dbReference type="EMBL" id="EGJ29282.1"/>
    </source>
</evidence>
<evidence type="ECO:0000313" key="4">
    <source>
        <dbReference type="Proteomes" id="UP000003959"/>
    </source>
</evidence>
<feature type="domain" description="DUF5615" evidence="1">
    <location>
        <begin position="6"/>
        <end position="109"/>
    </location>
</feature>
<dbReference type="Pfam" id="PF18480">
    <property type="entry name" value="DUF5615"/>
    <property type="match status" value="1"/>
</dbReference>
<keyword evidence="4" id="KW-1185">Reference proteome</keyword>
<dbReference type="Proteomes" id="UP000003959">
    <property type="component" value="Unassembled WGS sequence"/>
</dbReference>
<gene>
    <name evidence="3" type="ORF">LYNGBM3L_65090</name>
</gene>
<dbReference type="SUPFAM" id="SSF88723">
    <property type="entry name" value="PIN domain-like"/>
    <property type="match status" value="1"/>
</dbReference>
<dbReference type="eggNOG" id="COG4634">
    <property type="taxonomic scope" value="Bacteria"/>
</dbReference>
<evidence type="ECO:0000313" key="2">
    <source>
        <dbReference type="EMBL" id="AEE88273.1"/>
    </source>
</evidence>
<sequence length="131" mass="14880">MSNTIKLLIDEDLSPAVARYLCQQCLADAIAVRDRGLLGASDREVLAYAIDNDCILVTANIKDFENFVVECEVHPGIVFLQDGEMTRREQEQVMEEVIIPVLQEEIEQGNDLINRALYLTKDKMVKWIDLP</sequence>
<dbReference type="RefSeq" id="WP_008190236.1">
    <property type="nucleotide sequence ID" value="NZ_GL890970.1"/>
</dbReference>
<evidence type="ECO:0000259" key="1">
    <source>
        <dbReference type="Pfam" id="PF18480"/>
    </source>
</evidence>